<reference evidence="2" key="1">
    <citation type="submission" date="2013-12" db="EMBL/GenBank/DDBJ databases">
        <authorList>
            <person name="Aslett M."/>
        </authorList>
    </citation>
    <scope>NUCLEOTIDE SEQUENCE [LARGE SCALE GENOMIC DNA]</scope>
    <source>
        <strain evidence="2">Lindley</strain>
    </source>
</reference>
<keyword evidence="2" id="KW-1185">Reference proteome</keyword>
<keyword evidence="1" id="KW-1133">Transmembrane helix</keyword>
<evidence type="ECO:0000256" key="1">
    <source>
        <dbReference type="SAM" id="Phobius"/>
    </source>
</evidence>
<evidence type="ECO:0000313" key="3">
    <source>
        <dbReference type="WBParaSite" id="GPLIN_000589500"/>
    </source>
</evidence>
<proteinExistence type="predicted"/>
<dbReference type="AlphaFoldDB" id="A0A183BZ54"/>
<organism evidence="2 3">
    <name type="scientific">Globodera pallida</name>
    <name type="common">Potato cyst nematode worm</name>
    <name type="synonym">Heterodera pallida</name>
    <dbReference type="NCBI Taxonomy" id="36090"/>
    <lineage>
        <taxon>Eukaryota</taxon>
        <taxon>Metazoa</taxon>
        <taxon>Ecdysozoa</taxon>
        <taxon>Nematoda</taxon>
        <taxon>Chromadorea</taxon>
        <taxon>Rhabditida</taxon>
        <taxon>Tylenchina</taxon>
        <taxon>Tylenchomorpha</taxon>
        <taxon>Tylenchoidea</taxon>
        <taxon>Heteroderidae</taxon>
        <taxon>Heteroderinae</taxon>
        <taxon>Globodera</taxon>
    </lineage>
</organism>
<dbReference type="WBParaSite" id="GPLIN_000589500">
    <property type="protein sequence ID" value="GPLIN_000589500"/>
    <property type="gene ID" value="GPLIN_000589500"/>
</dbReference>
<name>A0A183BZ54_GLOPA</name>
<accession>A0A183BZ54</accession>
<feature type="transmembrane region" description="Helical" evidence="1">
    <location>
        <begin position="81"/>
        <end position="105"/>
    </location>
</feature>
<feature type="transmembrane region" description="Helical" evidence="1">
    <location>
        <begin position="47"/>
        <end position="69"/>
    </location>
</feature>
<dbReference type="Proteomes" id="UP000050741">
    <property type="component" value="Unassembled WGS sequence"/>
</dbReference>
<keyword evidence="1" id="KW-0812">Transmembrane</keyword>
<sequence>MLQLCIGIDRLIGVIFPFWYKANGKYVTFKYIIGIFPENVKKLTISLSVLMSIALICYILNIFLYAIITPLLNFGAFTNEYFVLPICLVLQSMAYGSSAPVLYFCNGQYRRAFRTQFSHQEQQVAPAQHLGN</sequence>
<keyword evidence="1" id="KW-0472">Membrane</keyword>
<reference evidence="2" key="2">
    <citation type="submission" date="2014-05" db="EMBL/GenBank/DDBJ databases">
        <title>The genome and life-stage specific transcriptomes of Globodera pallida elucidate key aspects of plant parasitism by a cyst nematode.</title>
        <authorList>
            <person name="Cotton J.A."/>
            <person name="Lilley C.J."/>
            <person name="Jones L.M."/>
            <person name="Kikuchi T."/>
            <person name="Reid A.J."/>
            <person name="Thorpe P."/>
            <person name="Tsai I.J."/>
            <person name="Beasley H."/>
            <person name="Blok V."/>
            <person name="Cock P.J.A."/>
            <person name="Van den Akker S.E."/>
            <person name="Holroyd N."/>
            <person name="Hunt M."/>
            <person name="Mantelin S."/>
            <person name="Naghra H."/>
            <person name="Pain A."/>
            <person name="Palomares-Rius J.E."/>
            <person name="Zarowiecki M."/>
            <person name="Berriman M."/>
            <person name="Jones J.T."/>
            <person name="Urwin P.E."/>
        </authorList>
    </citation>
    <scope>NUCLEOTIDE SEQUENCE [LARGE SCALE GENOMIC DNA]</scope>
    <source>
        <strain evidence="2">Lindley</strain>
    </source>
</reference>
<protein>
    <submittedName>
        <fullName evidence="3">G_PROTEIN_RECEP_F1_2 domain-containing protein</fullName>
    </submittedName>
</protein>
<reference evidence="3" key="3">
    <citation type="submission" date="2016-06" db="UniProtKB">
        <authorList>
            <consortium name="WormBaseParasite"/>
        </authorList>
    </citation>
    <scope>IDENTIFICATION</scope>
</reference>
<evidence type="ECO:0000313" key="2">
    <source>
        <dbReference type="Proteomes" id="UP000050741"/>
    </source>
</evidence>